<organism evidence="2 3">
    <name type="scientific">Chrysochromulina tobinii</name>
    <dbReference type="NCBI Taxonomy" id="1460289"/>
    <lineage>
        <taxon>Eukaryota</taxon>
        <taxon>Haptista</taxon>
        <taxon>Haptophyta</taxon>
        <taxon>Prymnesiophyceae</taxon>
        <taxon>Prymnesiales</taxon>
        <taxon>Chrysochromulinaceae</taxon>
        <taxon>Chrysochromulina</taxon>
    </lineage>
</organism>
<keyword evidence="3" id="KW-1185">Reference proteome</keyword>
<feature type="region of interest" description="Disordered" evidence="1">
    <location>
        <begin position="170"/>
        <end position="190"/>
    </location>
</feature>
<protein>
    <submittedName>
        <fullName evidence="2">Uncharacterized protein</fullName>
    </submittedName>
</protein>
<evidence type="ECO:0000313" key="3">
    <source>
        <dbReference type="Proteomes" id="UP000037460"/>
    </source>
</evidence>
<name>A0A0M0LRR3_9EUKA</name>
<comment type="caution">
    <text evidence="2">The sequence shown here is derived from an EMBL/GenBank/DDBJ whole genome shotgun (WGS) entry which is preliminary data.</text>
</comment>
<reference evidence="3" key="1">
    <citation type="journal article" date="2015" name="PLoS Genet.">
        <title>Genome Sequence and Transcriptome Analyses of Chrysochromulina tobin: Metabolic Tools for Enhanced Algal Fitness in the Prominent Order Prymnesiales (Haptophyceae).</title>
        <authorList>
            <person name="Hovde B.T."/>
            <person name="Deodato C.R."/>
            <person name="Hunsperger H.M."/>
            <person name="Ryken S.A."/>
            <person name="Yost W."/>
            <person name="Jha R.K."/>
            <person name="Patterson J."/>
            <person name="Monnat R.J. Jr."/>
            <person name="Barlow S.B."/>
            <person name="Starkenburg S.R."/>
            <person name="Cattolico R.A."/>
        </authorList>
    </citation>
    <scope>NUCLEOTIDE SEQUENCE</scope>
    <source>
        <strain evidence="3">CCMP291</strain>
    </source>
</reference>
<dbReference type="AlphaFoldDB" id="A0A0M0LRR3"/>
<sequence>MENAKAVVADLLLNGVIDYLTPDEIDPNAYIELPHSHPLLQPGALLRWEAGNALSLLQSVGNDGLAPLRTFFITNAARDKVGRLIQYALQLITSVFKILPPSEARQRLAQTLNAIVLNLSNARRAARTLELTPFVAVLTRHKDPELFGLVARLRHAQTVRSRFGVGEAAGLNGNGNGQSHGAAHADADEMPSDDRDVFMASLRQALKQLLCMLQAAHIGKVPNLQVGEVTAAALGVLTSWDDVSLMWHRRTPNGSGQ</sequence>
<gene>
    <name evidence="2" type="ORF">Ctob_011761</name>
</gene>
<accession>A0A0M0LRR3</accession>
<proteinExistence type="predicted"/>
<dbReference type="EMBL" id="JWZX01000168">
    <property type="protein sequence ID" value="KOO53582.1"/>
    <property type="molecule type" value="Genomic_DNA"/>
</dbReference>
<evidence type="ECO:0000313" key="2">
    <source>
        <dbReference type="EMBL" id="KOO53582.1"/>
    </source>
</evidence>
<dbReference type="Proteomes" id="UP000037460">
    <property type="component" value="Unassembled WGS sequence"/>
</dbReference>
<evidence type="ECO:0000256" key="1">
    <source>
        <dbReference type="SAM" id="MobiDB-lite"/>
    </source>
</evidence>